<organism evidence="3 4">
    <name type="scientific">Roseomonas acroporae</name>
    <dbReference type="NCBI Taxonomy" id="2937791"/>
    <lineage>
        <taxon>Bacteria</taxon>
        <taxon>Pseudomonadati</taxon>
        <taxon>Pseudomonadota</taxon>
        <taxon>Alphaproteobacteria</taxon>
        <taxon>Acetobacterales</taxon>
        <taxon>Roseomonadaceae</taxon>
        <taxon>Roseomonas</taxon>
    </lineage>
</organism>
<protein>
    <submittedName>
        <fullName evidence="3">Uncharacterized protein</fullName>
    </submittedName>
</protein>
<keyword evidence="4" id="KW-1185">Reference proteome</keyword>
<feature type="signal peptide" evidence="2">
    <location>
        <begin position="1"/>
        <end position="21"/>
    </location>
</feature>
<feature type="compositionally biased region" description="Low complexity" evidence="1">
    <location>
        <begin position="84"/>
        <end position="94"/>
    </location>
</feature>
<evidence type="ECO:0000256" key="2">
    <source>
        <dbReference type="SAM" id="SignalP"/>
    </source>
</evidence>
<evidence type="ECO:0000256" key="1">
    <source>
        <dbReference type="SAM" id="MobiDB-lite"/>
    </source>
</evidence>
<gene>
    <name evidence="3" type="ORF">M0638_06260</name>
</gene>
<name>A0A9X1Y6E6_9PROT</name>
<feature type="compositionally biased region" description="Low complexity" evidence="1">
    <location>
        <begin position="42"/>
        <end position="56"/>
    </location>
</feature>
<feature type="chain" id="PRO_5040843798" evidence="2">
    <location>
        <begin position="22"/>
        <end position="152"/>
    </location>
</feature>
<evidence type="ECO:0000313" key="3">
    <source>
        <dbReference type="EMBL" id="MCK8783982.1"/>
    </source>
</evidence>
<feature type="compositionally biased region" description="Pro residues" evidence="1">
    <location>
        <begin position="57"/>
        <end position="83"/>
    </location>
</feature>
<dbReference type="AlphaFoldDB" id="A0A9X1Y6E6"/>
<dbReference type="RefSeq" id="WP_248666101.1">
    <property type="nucleotide sequence ID" value="NZ_JALPRX010000022.1"/>
</dbReference>
<proteinExistence type="predicted"/>
<keyword evidence="2" id="KW-0732">Signal</keyword>
<dbReference type="EMBL" id="JALPRX010000022">
    <property type="protein sequence ID" value="MCK8783982.1"/>
    <property type="molecule type" value="Genomic_DNA"/>
</dbReference>
<evidence type="ECO:0000313" key="4">
    <source>
        <dbReference type="Proteomes" id="UP001139516"/>
    </source>
</evidence>
<dbReference type="Proteomes" id="UP001139516">
    <property type="component" value="Unassembled WGS sequence"/>
</dbReference>
<feature type="region of interest" description="Disordered" evidence="1">
    <location>
        <begin position="23"/>
        <end position="100"/>
    </location>
</feature>
<reference evidence="3" key="1">
    <citation type="submission" date="2022-04" db="EMBL/GenBank/DDBJ databases">
        <title>Roseomonas acroporae sp. nov., isolated from coral Acropora digitifera.</title>
        <authorList>
            <person name="Sun H."/>
        </authorList>
    </citation>
    <scope>NUCLEOTIDE SEQUENCE</scope>
    <source>
        <strain evidence="3">NAR14</strain>
    </source>
</reference>
<accession>A0A9X1Y6E6</accession>
<comment type="caution">
    <text evidence="3">The sequence shown here is derived from an EMBL/GenBank/DDBJ whole genome shotgun (WGS) entry which is preliminary data.</text>
</comment>
<sequence length="152" mass="15158">MRPLPAWLLSGLIVFAVAAQAQGLPGKPPALDSPAGAPPQATPGGKPQALSGGAAMPAPPSAGPSQALPPPNPPSQAAPPAPPAAQAGAPGTAPRRCAPPLQQGCMGMQASCQMACPTTWGGPTAAWTEDRPACLARCNNRYTMCLVQYGCM</sequence>